<evidence type="ECO:0000256" key="7">
    <source>
        <dbReference type="ARBA" id="ARBA00039099"/>
    </source>
</evidence>
<dbReference type="PANTHER" id="PTHR10631">
    <property type="entry name" value="N 2 ,N 2 -DIMETHYLGUANOSINE TRNA METHYLTRANSFERASE"/>
    <property type="match status" value="1"/>
</dbReference>
<name>A0A6V7UZP8_MELEN</name>
<dbReference type="Pfam" id="PF02005">
    <property type="entry name" value="TRM"/>
    <property type="match status" value="1"/>
</dbReference>
<dbReference type="OrthoDB" id="6349953at2759"/>
<keyword evidence="6 10" id="KW-0694">RNA-binding</keyword>
<evidence type="ECO:0000256" key="4">
    <source>
        <dbReference type="ARBA" id="ARBA00022691"/>
    </source>
</evidence>
<dbReference type="InterPro" id="IPR042296">
    <property type="entry name" value="tRNA_met_Trm1_C"/>
</dbReference>
<comment type="similarity">
    <text evidence="10">Belongs to the class I-like SAM-binding methyltransferase superfamily. Trm1 family.</text>
</comment>
<dbReference type="PROSITE" id="PS51626">
    <property type="entry name" value="SAM_MT_TRM1"/>
    <property type="match status" value="1"/>
</dbReference>
<feature type="region of interest" description="Disordered" evidence="11">
    <location>
        <begin position="496"/>
        <end position="520"/>
    </location>
</feature>
<keyword evidence="3 10" id="KW-0808">Transferase</keyword>
<organism evidence="12 13">
    <name type="scientific">Meloidogyne enterolobii</name>
    <name type="common">Root-knot nematode worm</name>
    <name type="synonym">Meloidogyne mayaguensis</name>
    <dbReference type="NCBI Taxonomy" id="390850"/>
    <lineage>
        <taxon>Eukaryota</taxon>
        <taxon>Metazoa</taxon>
        <taxon>Ecdysozoa</taxon>
        <taxon>Nematoda</taxon>
        <taxon>Chromadorea</taxon>
        <taxon>Rhabditida</taxon>
        <taxon>Tylenchina</taxon>
        <taxon>Tylenchomorpha</taxon>
        <taxon>Tylenchoidea</taxon>
        <taxon>Meloidogynidae</taxon>
        <taxon>Meloidogyninae</taxon>
        <taxon>Meloidogyne</taxon>
    </lineage>
</organism>
<keyword evidence="4 10" id="KW-0949">S-adenosyl-L-methionine</keyword>
<evidence type="ECO:0000313" key="13">
    <source>
        <dbReference type="Proteomes" id="UP000580250"/>
    </source>
</evidence>
<evidence type="ECO:0000256" key="5">
    <source>
        <dbReference type="ARBA" id="ARBA00022694"/>
    </source>
</evidence>
<evidence type="ECO:0000256" key="3">
    <source>
        <dbReference type="ARBA" id="ARBA00022679"/>
    </source>
</evidence>
<evidence type="ECO:0000256" key="1">
    <source>
        <dbReference type="ARBA" id="ARBA00022555"/>
    </source>
</evidence>
<evidence type="ECO:0000313" key="12">
    <source>
        <dbReference type="EMBL" id="CAD2168134.1"/>
    </source>
</evidence>
<dbReference type="FunFam" id="3.40.50.150:FF:000051">
    <property type="entry name" value="tRNA (guanine(26)-N(2))-dimethyltransferase"/>
    <property type="match status" value="1"/>
</dbReference>
<dbReference type="EC" id="2.1.1.216" evidence="7 10"/>
<dbReference type="FunFam" id="3.30.56.70:FF:000001">
    <property type="entry name" value="tRNA (guanine(26)-N(2))-dimethyltransferase"/>
    <property type="match status" value="1"/>
</dbReference>
<evidence type="ECO:0000256" key="11">
    <source>
        <dbReference type="SAM" id="MobiDB-lite"/>
    </source>
</evidence>
<dbReference type="NCBIfam" id="TIGR00308">
    <property type="entry name" value="TRM1"/>
    <property type="match status" value="1"/>
</dbReference>
<dbReference type="SUPFAM" id="SSF53335">
    <property type="entry name" value="S-adenosyl-L-methionine-dependent methyltransferases"/>
    <property type="match status" value="1"/>
</dbReference>
<dbReference type="GO" id="GO:0002940">
    <property type="term" value="P:tRNA N2-guanine methylation"/>
    <property type="evidence" value="ECO:0007669"/>
    <property type="project" value="TreeGrafter"/>
</dbReference>
<evidence type="ECO:0000256" key="6">
    <source>
        <dbReference type="ARBA" id="ARBA00022884"/>
    </source>
</evidence>
<dbReference type="EMBL" id="CAJEWN010000136">
    <property type="protein sequence ID" value="CAD2168134.1"/>
    <property type="molecule type" value="Genomic_DNA"/>
</dbReference>
<dbReference type="GO" id="GO:0000049">
    <property type="term" value="F:tRNA binding"/>
    <property type="evidence" value="ECO:0007669"/>
    <property type="project" value="UniProtKB-UniRule"/>
</dbReference>
<feature type="compositionally biased region" description="Low complexity" evidence="11">
    <location>
        <begin position="500"/>
        <end position="520"/>
    </location>
</feature>
<comment type="caution">
    <text evidence="12">The sequence shown here is derived from an EMBL/GenBank/DDBJ whole genome shotgun (WGS) entry which is preliminary data.</text>
</comment>
<dbReference type="Proteomes" id="UP000580250">
    <property type="component" value="Unassembled WGS sequence"/>
</dbReference>
<dbReference type="GO" id="GO:0005634">
    <property type="term" value="C:nucleus"/>
    <property type="evidence" value="ECO:0007669"/>
    <property type="project" value="TreeGrafter"/>
</dbReference>
<gene>
    <name evidence="12" type="ORF">MENT_LOCUS19478</name>
</gene>
<keyword evidence="1 10" id="KW-0820">tRNA-binding</keyword>
<evidence type="ECO:0000256" key="2">
    <source>
        <dbReference type="ARBA" id="ARBA00022603"/>
    </source>
</evidence>
<sequence length="520" mass="58560">METECSTEFIKEGLAKIYTDTEALSFYNPIQEFNRDLTVLLLKTFTKIREEQKQQQMEIDNPTNKIKLKIKQNNEGIKILDALSASGLRAIRFALEIENIELIVANDFSEQAVKTIKRNLELNGLINENKIKINFSDAIDLMNEHRKFSKRFHAIDLDPYGSPSIFLDSAVQSVIDGGILMVTSTDTAVLCGNTPEACFNKYGSIPIKHKACHEIALRILLRSIDSHANRYGRYIVPILSVSIDFYVRCFVRVESGASVAKDSVTKLANIFSCSNCQCWSFQPLIKKTTNNSNSRFCPIHLKFNSLINLKEENKIKEPICSFCGCKAIHFGGPIYIAPIHDKIFVKKMLESLKKENNFSFGTIKRLVGVLTLVLEELNDEPLFYEFEQLMRIIKCSSTPKNTLVRSALLNAGFKCSGSHCGPQALKTDAPTEFLWDICREWAKKSNKNPNGIQKLNSVGLMLMNTESTRPVDFTLHKEAIPASKIENILRFQDNKGKNWGPKSKAKGSISSAKAGFGEEF</sequence>
<keyword evidence="2 10" id="KW-0489">Methyltransferase</keyword>
<accession>A0A6V7UZP8</accession>
<protein>
    <recommendedName>
        <fullName evidence="9 10">tRNA (guanine(26)-N(2))-dimethyltransferase</fullName>
        <ecNumber evidence="7 10">2.1.1.216</ecNumber>
    </recommendedName>
</protein>
<dbReference type="GO" id="GO:0160104">
    <property type="term" value="F:tRNA (guanine(26)-N2)-dimethyltransferase activity"/>
    <property type="evidence" value="ECO:0007669"/>
    <property type="project" value="UniProtKB-UniRule"/>
</dbReference>
<dbReference type="Gene3D" id="3.30.56.70">
    <property type="entry name" value="N2,N2-dimethylguanosine tRNA methyltransferase, C-terminal domain"/>
    <property type="match status" value="1"/>
</dbReference>
<evidence type="ECO:0000256" key="9">
    <source>
        <dbReference type="ARBA" id="ARBA00074266"/>
    </source>
</evidence>
<evidence type="ECO:0000256" key="10">
    <source>
        <dbReference type="PROSITE-ProRule" id="PRU00958"/>
    </source>
</evidence>
<keyword evidence="5 10" id="KW-0819">tRNA processing</keyword>
<dbReference type="InterPro" id="IPR029063">
    <property type="entry name" value="SAM-dependent_MTases_sf"/>
</dbReference>
<dbReference type="AlphaFoldDB" id="A0A6V7UZP8"/>
<dbReference type="InterPro" id="IPR002905">
    <property type="entry name" value="Trm1"/>
</dbReference>
<dbReference type="Gene3D" id="3.40.50.150">
    <property type="entry name" value="Vaccinia Virus protein VP39"/>
    <property type="match status" value="1"/>
</dbReference>
<comment type="catalytic activity">
    <reaction evidence="8 10">
        <text>guanosine(26) in tRNA + 2 S-adenosyl-L-methionine = N(2)-dimethylguanosine(26) in tRNA + 2 S-adenosyl-L-homocysteine + 2 H(+)</text>
        <dbReference type="Rhea" id="RHEA:43140"/>
        <dbReference type="Rhea" id="RHEA-COMP:10359"/>
        <dbReference type="Rhea" id="RHEA-COMP:10360"/>
        <dbReference type="ChEBI" id="CHEBI:15378"/>
        <dbReference type="ChEBI" id="CHEBI:57856"/>
        <dbReference type="ChEBI" id="CHEBI:59789"/>
        <dbReference type="ChEBI" id="CHEBI:74269"/>
        <dbReference type="ChEBI" id="CHEBI:74513"/>
        <dbReference type="EC" id="2.1.1.216"/>
    </reaction>
</comment>
<evidence type="ECO:0000256" key="8">
    <source>
        <dbReference type="ARBA" id="ARBA00051897"/>
    </source>
</evidence>
<reference evidence="12 13" key="1">
    <citation type="submission" date="2020-08" db="EMBL/GenBank/DDBJ databases">
        <authorList>
            <person name="Koutsovoulos G."/>
            <person name="Danchin GJ E."/>
        </authorList>
    </citation>
    <scope>NUCLEOTIDE SEQUENCE [LARGE SCALE GENOMIC DNA]</scope>
</reference>
<dbReference type="PANTHER" id="PTHR10631:SF3">
    <property type="entry name" value="TRNA (GUANINE(26)-N(2))-DIMETHYLTRANSFERASE"/>
    <property type="match status" value="1"/>
</dbReference>
<proteinExistence type="inferred from homology"/>